<dbReference type="GeneID" id="36584765"/>
<dbReference type="InterPro" id="IPR000719">
    <property type="entry name" value="Prot_kinase_dom"/>
</dbReference>
<organism evidence="2 3">
    <name type="scientific">Hyaloscypha bicolor E</name>
    <dbReference type="NCBI Taxonomy" id="1095630"/>
    <lineage>
        <taxon>Eukaryota</taxon>
        <taxon>Fungi</taxon>
        <taxon>Dikarya</taxon>
        <taxon>Ascomycota</taxon>
        <taxon>Pezizomycotina</taxon>
        <taxon>Leotiomycetes</taxon>
        <taxon>Helotiales</taxon>
        <taxon>Hyaloscyphaceae</taxon>
        <taxon>Hyaloscypha</taxon>
        <taxon>Hyaloscypha bicolor</taxon>
    </lineage>
</organism>
<dbReference type="OrthoDB" id="4062651at2759"/>
<dbReference type="AlphaFoldDB" id="A0A2J6TN20"/>
<accession>A0A2J6TN20</accession>
<dbReference type="InParanoid" id="A0A2J6TN20"/>
<dbReference type="GO" id="GO:0004672">
    <property type="term" value="F:protein kinase activity"/>
    <property type="evidence" value="ECO:0007669"/>
    <property type="project" value="InterPro"/>
</dbReference>
<dbReference type="Proteomes" id="UP000235371">
    <property type="component" value="Unassembled WGS sequence"/>
</dbReference>
<dbReference type="RefSeq" id="XP_024741311.1">
    <property type="nucleotide sequence ID" value="XM_024876686.1"/>
</dbReference>
<dbReference type="EMBL" id="KZ613763">
    <property type="protein sequence ID" value="PMD64407.1"/>
    <property type="molecule type" value="Genomic_DNA"/>
</dbReference>
<dbReference type="SUPFAM" id="SSF56112">
    <property type="entry name" value="Protein kinase-like (PK-like)"/>
    <property type="match status" value="1"/>
</dbReference>
<dbReference type="PROSITE" id="PS50011">
    <property type="entry name" value="PROTEIN_KINASE_DOM"/>
    <property type="match status" value="1"/>
</dbReference>
<evidence type="ECO:0000259" key="1">
    <source>
        <dbReference type="PROSITE" id="PS50011"/>
    </source>
</evidence>
<keyword evidence="3" id="KW-1185">Reference proteome</keyword>
<gene>
    <name evidence="2" type="ORF">K444DRAFT_555072</name>
</gene>
<reference evidence="2 3" key="1">
    <citation type="submission" date="2016-04" db="EMBL/GenBank/DDBJ databases">
        <title>A degradative enzymes factory behind the ericoid mycorrhizal symbiosis.</title>
        <authorList>
            <consortium name="DOE Joint Genome Institute"/>
            <person name="Martino E."/>
            <person name="Morin E."/>
            <person name="Grelet G."/>
            <person name="Kuo A."/>
            <person name="Kohler A."/>
            <person name="Daghino S."/>
            <person name="Barry K."/>
            <person name="Choi C."/>
            <person name="Cichocki N."/>
            <person name="Clum A."/>
            <person name="Copeland A."/>
            <person name="Hainaut M."/>
            <person name="Haridas S."/>
            <person name="Labutti K."/>
            <person name="Lindquist E."/>
            <person name="Lipzen A."/>
            <person name="Khouja H.-R."/>
            <person name="Murat C."/>
            <person name="Ohm R."/>
            <person name="Olson A."/>
            <person name="Spatafora J."/>
            <person name="Veneault-Fourrey C."/>
            <person name="Henrissat B."/>
            <person name="Grigoriev I."/>
            <person name="Martin F."/>
            <person name="Perotto S."/>
        </authorList>
    </citation>
    <scope>NUCLEOTIDE SEQUENCE [LARGE SCALE GENOMIC DNA]</scope>
    <source>
        <strain evidence="2 3">E</strain>
    </source>
</reference>
<evidence type="ECO:0000313" key="3">
    <source>
        <dbReference type="Proteomes" id="UP000235371"/>
    </source>
</evidence>
<evidence type="ECO:0000313" key="2">
    <source>
        <dbReference type="EMBL" id="PMD64407.1"/>
    </source>
</evidence>
<dbReference type="GO" id="GO:0005524">
    <property type="term" value="F:ATP binding"/>
    <property type="evidence" value="ECO:0007669"/>
    <property type="project" value="InterPro"/>
</dbReference>
<name>A0A2J6TN20_9HELO</name>
<sequence length="581" mass="66111">MELNSENVARLLYPVAAFESPPTISVDASYKAGIAQLKPKNLTHTTTWEASILNPKNRIDSLAWPSNAKWRVDGSTGMGTQFYTVPIFLRHPIPMRIDTFIPERKEIPPTLQAVLDIGSAFYTRDVRVAQLGIARYIVRVLDRWSGQISDFAAFYTNLPFGSRIVFHNIEADIRSVRIQILHTHFLERQLLSVGSLQAMWKLPSDSWPAVTDISKVTLVQQLHDSVSLVKYAGQTRIMKSLTSSPKYLYHELRVLLTMSPHPNIISKPSHLIVKQCNFGSKIAVVGFILDYHSGGTLRDVLPLRRTLGTHSLRLQDQVVWSTQLTEALIHIRDEGVMYCDLRLDNIVLGSKSDRIVMIDFEGRGVGTFMSAPEITFIEHIHSLARESEENVGQVELNRYKRLRDGYMRGCSMPTPTEMYRNPRHGYCVSWLCLSEKEREAAQVYMLGKVLWGIFEGVGSPEKGVMVEHLREDALEYPEWRNAPEIIRELVNACCSCGRRYEKFPLVRKGQLLCMRNTDATETAEQVRAAAIGWWKAEVHEAEEFLKQRTADASRVEHVFSARPRLEDVLFVLRSFNKSIGV</sequence>
<dbReference type="InterPro" id="IPR011009">
    <property type="entry name" value="Kinase-like_dom_sf"/>
</dbReference>
<feature type="domain" description="Protein kinase" evidence="1">
    <location>
        <begin position="185"/>
        <end position="581"/>
    </location>
</feature>
<protein>
    <recommendedName>
        <fullName evidence="1">Protein kinase domain-containing protein</fullName>
    </recommendedName>
</protein>
<dbReference type="Gene3D" id="1.10.510.10">
    <property type="entry name" value="Transferase(Phosphotransferase) domain 1"/>
    <property type="match status" value="1"/>
</dbReference>
<dbReference type="STRING" id="1095630.A0A2J6TN20"/>
<dbReference type="SMART" id="SM00220">
    <property type="entry name" value="S_TKc"/>
    <property type="match status" value="1"/>
</dbReference>
<proteinExistence type="predicted"/>